<gene>
    <name evidence="1" type="ORF">AK812_SmicGene32741</name>
</gene>
<name>A0A1Q9CTH1_SYMMI</name>
<dbReference type="EMBL" id="LSRX01000931">
    <property type="protein sequence ID" value="OLP86177.1"/>
    <property type="molecule type" value="Genomic_DNA"/>
</dbReference>
<evidence type="ECO:0000313" key="1">
    <source>
        <dbReference type="EMBL" id="OLP86177.1"/>
    </source>
</evidence>
<dbReference type="OrthoDB" id="408824at2759"/>
<accession>A0A1Q9CTH1</accession>
<dbReference type="AlphaFoldDB" id="A0A1Q9CTH1"/>
<evidence type="ECO:0000313" key="2">
    <source>
        <dbReference type="Proteomes" id="UP000186817"/>
    </source>
</evidence>
<reference evidence="1 2" key="1">
    <citation type="submission" date="2016-02" db="EMBL/GenBank/DDBJ databases">
        <title>Genome analysis of coral dinoflagellate symbionts highlights evolutionary adaptations to a symbiotic lifestyle.</title>
        <authorList>
            <person name="Aranda M."/>
            <person name="Li Y."/>
            <person name="Liew Y.J."/>
            <person name="Baumgarten S."/>
            <person name="Simakov O."/>
            <person name="Wilson M."/>
            <person name="Piel J."/>
            <person name="Ashoor H."/>
            <person name="Bougouffa S."/>
            <person name="Bajic V.B."/>
            <person name="Ryu T."/>
            <person name="Ravasi T."/>
            <person name="Bayer T."/>
            <person name="Micklem G."/>
            <person name="Kim H."/>
            <person name="Bhak J."/>
            <person name="Lajeunesse T.C."/>
            <person name="Voolstra C.R."/>
        </authorList>
    </citation>
    <scope>NUCLEOTIDE SEQUENCE [LARGE SCALE GENOMIC DNA]</scope>
    <source>
        <strain evidence="1 2">CCMP2467</strain>
    </source>
</reference>
<sequence>MGGVDFIINVHFDFIVNFHLELIVFIRETGRAEGCGWLRGRSTSETTGSSGTGGAPGAVRALRVLTVANAFRAVTAKLVHVSVDIEESQASEIAELKTILCPEDPSIELKGEGPGLLNRTSQPGREMSGFQAHLLVSWMDWMKVLGKKNWSKTYRRMQQLKSSMFVEAEKPNVNAWKYIQGGRCDCLPKPEWGSWESLFHQNIPKAVKRDFYYHDRVRSVLVRFHAQERRQPFVPSPGGLPESVSWASLTGRRRTFHRGVTTNPAGILEDAWNVPHPKPARQISTEKWIGRTEFELRDP</sequence>
<protein>
    <submittedName>
        <fullName evidence="1">Uncharacterized protein</fullName>
    </submittedName>
</protein>
<proteinExistence type="predicted"/>
<organism evidence="1 2">
    <name type="scientific">Symbiodinium microadriaticum</name>
    <name type="common">Dinoflagellate</name>
    <name type="synonym">Zooxanthella microadriatica</name>
    <dbReference type="NCBI Taxonomy" id="2951"/>
    <lineage>
        <taxon>Eukaryota</taxon>
        <taxon>Sar</taxon>
        <taxon>Alveolata</taxon>
        <taxon>Dinophyceae</taxon>
        <taxon>Suessiales</taxon>
        <taxon>Symbiodiniaceae</taxon>
        <taxon>Symbiodinium</taxon>
    </lineage>
</organism>
<comment type="caution">
    <text evidence="1">The sequence shown here is derived from an EMBL/GenBank/DDBJ whole genome shotgun (WGS) entry which is preliminary data.</text>
</comment>
<keyword evidence="2" id="KW-1185">Reference proteome</keyword>
<dbReference type="Proteomes" id="UP000186817">
    <property type="component" value="Unassembled WGS sequence"/>
</dbReference>